<evidence type="ECO:0000313" key="2">
    <source>
        <dbReference type="Proteomes" id="UP001501433"/>
    </source>
</evidence>
<organism evidence="1 2">
    <name type="scientific">Litoribaculum gwangyangense</name>
    <dbReference type="NCBI Taxonomy" id="1130722"/>
    <lineage>
        <taxon>Bacteria</taxon>
        <taxon>Pseudomonadati</taxon>
        <taxon>Bacteroidota</taxon>
        <taxon>Flavobacteriia</taxon>
        <taxon>Flavobacteriales</taxon>
        <taxon>Flavobacteriaceae</taxon>
        <taxon>Litoribaculum</taxon>
    </lineage>
</organism>
<proteinExistence type="predicted"/>
<accession>A0ABP9CGF0</accession>
<dbReference type="Proteomes" id="UP001501433">
    <property type="component" value="Unassembled WGS sequence"/>
</dbReference>
<reference evidence="2" key="1">
    <citation type="journal article" date="2019" name="Int. J. Syst. Evol. Microbiol.">
        <title>The Global Catalogue of Microorganisms (GCM) 10K type strain sequencing project: providing services to taxonomists for standard genome sequencing and annotation.</title>
        <authorList>
            <consortium name="The Broad Institute Genomics Platform"/>
            <consortium name="The Broad Institute Genome Sequencing Center for Infectious Disease"/>
            <person name="Wu L."/>
            <person name="Ma J."/>
        </authorList>
    </citation>
    <scope>NUCLEOTIDE SEQUENCE [LARGE SCALE GENOMIC DNA]</scope>
    <source>
        <strain evidence="2">JCM 18325</strain>
    </source>
</reference>
<comment type="caution">
    <text evidence="1">The sequence shown here is derived from an EMBL/GenBank/DDBJ whole genome shotgun (WGS) entry which is preliminary data.</text>
</comment>
<gene>
    <name evidence="1" type="ORF">GCM10023330_12670</name>
</gene>
<protein>
    <recommendedName>
        <fullName evidence="3">DUF4440 domain-containing protein</fullName>
    </recommendedName>
</protein>
<dbReference type="EMBL" id="BAABJW010000002">
    <property type="protein sequence ID" value="GAA4807593.1"/>
    <property type="molecule type" value="Genomic_DNA"/>
</dbReference>
<name>A0ABP9CGF0_9FLAO</name>
<evidence type="ECO:0000313" key="1">
    <source>
        <dbReference type="EMBL" id="GAA4807593.1"/>
    </source>
</evidence>
<evidence type="ECO:0008006" key="3">
    <source>
        <dbReference type="Google" id="ProtNLM"/>
    </source>
</evidence>
<keyword evidence="2" id="KW-1185">Reference proteome</keyword>
<sequence>MLNIPKTYRYLSIFLLCFCVGNHLISQNQATNELFEVISKLRQDTNHNFLKTLQPLQSDFSTIFSNEETAQSVFEFSNGKWVDIDKVSDKSMKPLNSSDQAIIVSANKKELIQGITNGLPEEYKILSNHIKEDVEVYGFQYLNSDGSVQKTRAAFFKVNHRWILIPQTFMAFQ</sequence>